<comment type="caution">
    <text evidence="1">The sequence shown here is derived from an EMBL/GenBank/DDBJ whole genome shotgun (WGS) entry which is preliminary data.</text>
</comment>
<gene>
    <name evidence="1" type="ORF">NW762_008965</name>
</gene>
<dbReference type="OrthoDB" id="10645594at2759"/>
<dbReference type="EMBL" id="JAOQAZ010000018">
    <property type="protein sequence ID" value="KAJ4256869.1"/>
    <property type="molecule type" value="Genomic_DNA"/>
</dbReference>
<evidence type="ECO:0000313" key="1">
    <source>
        <dbReference type="EMBL" id="KAJ4256869.1"/>
    </source>
</evidence>
<accession>A0A9W8RXF1</accession>
<proteinExistence type="predicted"/>
<keyword evidence="2" id="KW-1185">Reference proteome</keyword>
<protein>
    <submittedName>
        <fullName evidence="1">Uncharacterized protein</fullName>
    </submittedName>
</protein>
<evidence type="ECO:0000313" key="2">
    <source>
        <dbReference type="Proteomes" id="UP001152049"/>
    </source>
</evidence>
<dbReference type="AlphaFoldDB" id="A0A9W8RXF1"/>
<sequence length="167" mass="18340">MDYDLPTLADPFVLARWSYWTAVLVAVADGRVLVKALTNHRVNSPQTWTRIRGARLVIFYCENGQVRSVGNVKWYRALSLDPGHEAEWGPTVAGQQVALVVGGISRLEDPPAGSVEPRKIQTQLGETKSEDTIKNIEGQFAPEKMAGMLQVKMLQKLKAAGDLDGPV</sequence>
<name>A0A9W8RXF1_9HYPO</name>
<dbReference type="Proteomes" id="UP001152049">
    <property type="component" value="Unassembled WGS sequence"/>
</dbReference>
<reference evidence="1" key="1">
    <citation type="submission" date="2022-09" db="EMBL/GenBank/DDBJ databases">
        <title>Fusarium specimens isolated from Avocado Roots.</title>
        <authorList>
            <person name="Stajich J."/>
            <person name="Roper C."/>
            <person name="Heimlech-Rivalta G."/>
        </authorList>
    </citation>
    <scope>NUCLEOTIDE SEQUENCE</scope>
    <source>
        <strain evidence="1">CF00136</strain>
    </source>
</reference>
<organism evidence="1 2">
    <name type="scientific">Fusarium torreyae</name>
    <dbReference type="NCBI Taxonomy" id="1237075"/>
    <lineage>
        <taxon>Eukaryota</taxon>
        <taxon>Fungi</taxon>
        <taxon>Dikarya</taxon>
        <taxon>Ascomycota</taxon>
        <taxon>Pezizomycotina</taxon>
        <taxon>Sordariomycetes</taxon>
        <taxon>Hypocreomycetidae</taxon>
        <taxon>Hypocreales</taxon>
        <taxon>Nectriaceae</taxon>
        <taxon>Fusarium</taxon>
    </lineage>
</organism>